<feature type="compositionally biased region" description="Acidic residues" evidence="1">
    <location>
        <begin position="464"/>
        <end position="474"/>
    </location>
</feature>
<reference evidence="2" key="2">
    <citation type="submission" date="2023-06" db="EMBL/GenBank/DDBJ databases">
        <authorList>
            <consortium name="Lawrence Berkeley National Laboratory"/>
            <person name="Mondo S.J."/>
            <person name="Hensen N."/>
            <person name="Bonometti L."/>
            <person name="Westerberg I."/>
            <person name="Brannstrom I.O."/>
            <person name="Guillou S."/>
            <person name="Cros-Aarteil S."/>
            <person name="Calhoun S."/>
            <person name="Haridas S."/>
            <person name="Kuo A."/>
            <person name="Pangilinan J."/>
            <person name="Riley R."/>
            <person name="Labutti K."/>
            <person name="Andreopoulos B."/>
            <person name="Lipzen A."/>
            <person name="Chen C."/>
            <person name="Yanf M."/>
            <person name="Daum C."/>
            <person name="Ng V."/>
            <person name="Clum A."/>
            <person name="Steindorff A."/>
            <person name="Ohm R."/>
            <person name="Martin F."/>
            <person name="Silar P."/>
            <person name="Natvig D."/>
            <person name="Lalanne C."/>
            <person name="Gautier V."/>
            <person name="Ament-Velasquez S.L."/>
            <person name="Kruys A."/>
            <person name="Hutchinson M.I."/>
            <person name="Powell A.J."/>
            <person name="Barry K."/>
            <person name="Miller A.N."/>
            <person name="Grigoriev I.V."/>
            <person name="Debuchy R."/>
            <person name="Gladieux P."/>
            <person name="Thoren M.H."/>
            <person name="Johannesson H."/>
        </authorList>
    </citation>
    <scope>NUCLEOTIDE SEQUENCE</scope>
    <source>
        <strain evidence="2">PSN324</strain>
    </source>
</reference>
<feature type="compositionally biased region" description="Polar residues" evidence="1">
    <location>
        <begin position="94"/>
        <end position="105"/>
    </location>
</feature>
<dbReference type="EMBL" id="MU864998">
    <property type="protein sequence ID" value="KAK4461061.1"/>
    <property type="molecule type" value="Genomic_DNA"/>
</dbReference>
<evidence type="ECO:0000256" key="1">
    <source>
        <dbReference type="SAM" id="MobiDB-lite"/>
    </source>
</evidence>
<feature type="region of interest" description="Disordered" evidence="1">
    <location>
        <begin position="91"/>
        <end position="111"/>
    </location>
</feature>
<evidence type="ECO:0000313" key="2">
    <source>
        <dbReference type="EMBL" id="KAK4461061.1"/>
    </source>
</evidence>
<feature type="region of interest" description="Disordered" evidence="1">
    <location>
        <begin position="249"/>
        <end position="273"/>
    </location>
</feature>
<organism evidence="2 3">
    <name type="scientific">Cladorrhinum samala</name>
    <dbReference type="NCBI Taxonomy" id="585594"/>
    <lineage>
        <taxon>Eukaryota</taxon>
        <taxon>Fungi</taxon>
        <taxon>Dikarya</taxon>
        <taxon>Ascomycota</taxon>
        <taxon>Pezizomycotina</taxon>
        <taxon>Sordariomycetes</taxon>
        <taxon>Sordariomycetidae</taxon>
        <taxon>Sordariales</taxon>
        <taxon>Podosporaceae</taxon>
        <taxon>Cladorrhinum</taxon>
    </lineage>
</organism>
<protein>
    <submittedName>
        <fullName evidence="2">Uncharacterized protein</fullName>
    </submittedName>
</protein>
<comment type="caution">
    <text evidence="2">The sequence shown here is derived from an EMBL/GenBank/DDBJ whole genome shotgun (WGS) entry which is preliminary data.</text>
</comment>
<gene>
    <name evidence="2" type="ORF">QBC42DRAFT_270965</name>
</gene>
<accession>A0AAV9HQ19</accession>
<proteinExistence type="predicted"/>
<keyword evidence="3" id="KW-1185">Reference proteome</keyword>
<feature type="region of interest" description="Disordered" evidence="1">
    <location>
        <begin position="458"/>
        <end position="495"/>
    </location>
</feature>
<name>A0AAV9HQ19_9PEZI</name>
<reference evidence="2" key="1">
    <citation type="journal article" date="2023" name="Mol. Phylogenet. Evol.">
        <title>Genome-scale phylogeny and comparative genomics of the fungal order Sordariales.</title>
        <authorList>
            <person name="Hensen N."/>
            <person name="Bonometti L."/>
            <person name="Westerberg I."/>
            <person name="Brannstrom I.O."/>
            <person name="Guillou S."/>
            <person name="Cros-Aarteil S."/>
            <person name="Calhoun S."/>
            <person name="Haridas S."/>
            <person name="Kuo A."/>
            <person name="Mondo S."/>
            <person name="Pangilinan J."/>
            <person name="Riley R."/>
            <person name="LaButti K."/>
            <person name="Andreopoulos B."/>
            <person name="Lipzen A."/>
            <person name="Chen C."/>
            <person name="Yan M."/>
            <person name="Daum C."/>
            <person name="Ng V."/>
            <person name="Clum A."/>
            <person name="Steindorff A."/>
            <person name="Ohm R.A."/>
            <person name="Martin F."/>
            <person name="Silar P."/>
            <person name="Natvig D.O."/>
            <person name="Lalanne C."/>
            <person name="Gautier V."/>
            <person name="Ament-Velasquez S.L."/>
            <person name="Kruys A."/>
            <person name="Hutchinson M.I."/>
            <person name="Powell A.J."/>
            <person name="Barry K."/>
            <person name="Miller A.N."/>
            <person name="Grigoriev I.V."/>
            <person name="Debuchy R."/>
            <person name="Gladieux P."/>
            <person name="Hiltunen Thoren M."/>
            <person name="Johannesson H."/>
        </authorList>
    </citation>
    <scope>NUCLEOTIDE SEQUENCE</scope>
    <source>
        <strain evidence="2">PSN324</strain>
    </source>
</reference>
<dbReference type="AlphaFoldDB" id="A0AAV9HQ19"/>
<evidence type="ECO:0000313" key="3">
    <source>
        <dbReference type="Proteomes" id="UP001321749"/>
    </source>
</evidence>
<dbReference type="Proteomes" id="UP001321749">
    <property type="component" value="Unassembled WGS sequence"/>
</dbReference>
<sequence>MMGSSGEDALKAIQKVLDPYIRPREEVAQIRRIIALHLDSCVEGASVSAPLALVDATTPASLSHARGLHREYLEALNANIQARNDFKAQCSRPIRQSDQVGSDSGESGPGSIEEHLATIRLERKRGKLDVVQKHLEILMRKPAASKDFMKTEEIFKDSRPLPKVPNELVTALGLDKTATSAHLKDLIDQLEKHVLGTKLLLKREEQLLEQVKSRSTASPETVTDSAKVEALGKTRAELISWIETELGKASGDDLDGGSDEVHRKSRGPTDSLNMDDQLASIKEKYTQYTEARKALLQLVSQQPKPIIKPRTQDQDSQDAVESGPIPTAHLLAPYLEQLLAISREQKGLITQKSHLNNTIMKQVKENCQILDHLADESQLIPAHPMPGAGRVKPGVSDAVPTPQHTEVSGRIKPWVYAADAAKIATLEAVAEKIDEGQIALEASVRTLAEIDVLLGGQQGKQEGDTEGGEDDLWLDEGQQPGNAANTRKHTDKWGGKVNESKTVFDLLDGNLGLLRSEQDPP</sequence>